<comment type="caution">
    <text evidence="2">The sequence shown here is derived from an EMBL/GenBank/DDBJ whole genome shotgun (WGS) entry which is preliminary data.</text>
</comment>
<evidence type="ECO:0000313" key="3">
    <source>
        <dbReference type="Proteomes" id="UP001158067"/>
    </source>
</evidence>
<sequence>MGLGEAYLQVFFNIVQLSFLATVSCVGLVRLFKRLRLIKLLLIAFLTWIVLTYTGLRLFHHERFVQLHQSHNTLVPETGCLTYEPTFATLHASYTISADDFGDWVSAYPIAMKEYDSTLQRIDEDVLGFTQPEAAFATEPSSNGAQKRVYYKDGVT</sequence>
<accession>A0ABY1QNA0</accession>
<feature type="transmembrane region" description="Helical" evidence="1">
    <location>
        <begin position="40"/>
        <end position="59"/>
    </location>
</feature>
<keyword evidence="3" id="KW-1185">Reference proteome</keyword>
<evidence type="ECO:0000256" key="1">
    <source>
        <dbReference type="SAM" id="Phobius"/>
    </source>
</evidence>
<gene>
    <name evidence="2" type="ORF">SAMN06265222_117122</name>
</gene>
<protein>
    <submittedName>
        <fullName evidence="2">Uncharacterized protein</fullName>
    </submittedName>
</protein>
<keyword evidence="1" id="KW-1133">Transmembrane helix</keyword>
<keyword evidence="1" id="KW-0812">Transmembrane</keyword>
<reference evidence="2 3" key="1">
    <citation type="submission" date="2017-05" db="EMBL/GenBank/DDBJ databases">
        <authorList>
            <person name="Varghese N."/>
            <person name="Submissions S."/>
        </authorList>
    </citation>
    <scope>NUCLEOTIDE SEQUENCE [LARGE SCALE GENOMIC DNA]</scope>
    <source>
        <strain evidence="2 3">DSM 25457</strain>
    </source>
</reference>
<dbReference type="Proteomes" id="UP001158067">
    <property type="component" value="Unassembled WGS sequence"/>
</dbReference>
<organism evidence="2 3">
    <name type="scientific">Neorhodopirellula lusitana</name>
    <dbReference type="NCBI Taxonomy" id="445327"/>
    <lineage>
        <taxon>Bacteria</taxon>
        <taxon>Pseudomonadati</taxon>
        <taxon>Planctomycetota</taxon>
        <taxon>Planctomycetia</taxon>
        <taxon>Pirellulales</taxon>
        <taxon>Pirellulaceae</taxon>
        <taxon>Neorhodopirellula</taxon>
    </lineage>
</organism>
<proteinExistence type="predicted"/>
<evidence type="ECO:0000313" key="2">
    <source>
        <dbReference type="EMBL" id="SMP74403.1"/>
    </source>
</evidence>
<feature type="transmembrane region" description="Helical" evidence="1">
    <location>
        <begin position="6"/>
        <end position="28"/>
    </location>
</feature>
<dbReference type="EMBL" id="FXUG01000017">
    <property type="protein sequence ID" value="SMP74403.1"/>
    <property type="molecule type" value="Genomic_DNA"/>
</dbReference>
<name>A0ABY1QNA0_9BACT</name>
<keyword evidence="1" id="KW-0472">Membrane</keyword>